<dbReference type="Gene3D" id="1.20.1250.20">
    <property type="entry name" value="MFS general substrate transporter like domains"/>
    <property type="match status" value="1"/>
</dbReference>
<dbReference type="InterPro" id="IPR036259">
    <property type="entry name" value="MFS_trans_sf"/>
</dbReference>
<evidence type="ECO:0000259" key="7">
    <source>
        <dbReference type="PROSITE" id="PS50850"/>
    </source>
</evidence>
<feature type="transmembrane region" description="Helical" evidence="6">
    <location>
        <begin position="203"/>
        <end position="223"/>
    </location>
</feature>
<keyword evidence="3 6" id="KW-1133">Transmembrane helix</keyword>
<dbReference type="InterPro" id="IPR005828">
    <property type="entry name" value="MFS_sugar_transport-like"/>
</dbReference>
<dbReference type="Pfam" id="PF00083">
    <property type="entry name" value="Sugar_tr"/>
    <property type="match status" value="1"/>
</dbReference>
<comment type="subcellular location">
    <subcellularLocation>
        <location evidence="1">Membrane</location>
        <topology evidence="1">Multi-pass membrane protein</topology>
    </subcellularLocation>
</comment>
<evidence type="ECO:0000256" key="3">
    <source>
        <dbReference type="ARBA" id="ARBA00022989"/>
    </source>
</evidence>
<dbReference type="SUPFAM" id="SSF103473">
    <property type="entry name" value="MFS general substrate transporter"/>
    <property type="match status" value="1"/>
</dbReference>
<feature type="domain" description="Major facilitator superfamily (MFS) profile" evidence="7">
    <location>
        <begin position="21"/>
        <end position="526"/>
    </location>
</feature>
<feature type="transmembrane region" description="Helical" evidence="6">
    <location>
        <begin position="410"/>
        <end position="428"/>
    </location>
</feature>
<feature type="compositionally biased region" description="Acidic residues" evidence="5">
    <location>
        <begin position="573"/>
        <end position="583"/>
    </location>
</feature>
<gene>
    <name evidence="8" type="ORF">BOX15_Mlig023248g2</name>
</gene>
<protein>
    <recommendedName>
        <fullName evidence="7">Major facilitator superfamily (MFS) profile domain-containing protein</fullName>
    </recommendedName>
</protein>
<reference evidence="8 9" key="1">
    <citation type="submission" date="2017-06" db="EMBL/GenBank/DDBJ databases">
        <title>A platform for efficient transgenesis in Macrostomum lignano, a flatworm model organism for stem cell research.</title>
        <authorList>
            <person name="Berezikov E."/>
        </authorList>
    </citation>
    <scope>NUCLEOTIDE SEQUENCE [LARGE SCALE GENOMIC DNA]</scope>
    <source>
        <strain evidence="8">DV1</strain>
        <tissue evidence="8">Whole organism</tissue>
    </source>
</reference>
<dbReference type="OrthoDB" id="3936150at2759"/>
<dbReference type="AlphaFoldDB" id="A0A267ESW2"/>
<feature type="transmembrane region" description="Helical" evidence="6">
    <location>
        <begin position="174"/>
        <end position="191"/>
    </location>
</feature>
<dbReference type="Proteomes" id="UP000215902">
    <property type="component" value="Unassembled WGS sequence"/>
</dbReference>
<accession>A0A267ESW2</accession>
<dbReference type="PANTHER" id="PTHR24064">
    <property type="entry name" value="SOLUTE CARRIER FAMILY 22 MEMBER"/>
    <property type="match status" value="1"/>
</dbReference>
<proteinExistence type="predicted"/>
<evidence type="ECO:0000313" key="8">
    <source>
        <dbReference type="EMBL" id="PAA64556.1"/>
    </source>
</evidence>
<name>A0A267ESW2_9PLAT</name>
<keyword evidence="4 6" id="KW-0472">Membrane</keyword>
<organism evidence="8 9">
    <name type="scientific">Macrostomum lignano</name>
    <dbReference type="NCBI Taxonomy" id="282301"/>
    <lineage>
        <taxon>Eukaryota</taxon>
        <taxon>Metazoa</taxon>
        <taxon>Spiralia</taxon>
        <taxon>Lophotrochozoa</taxon>
        <taxon>Platyhelminthes</taxon>
        <taxon>Rhabditophora</taxon>
        <taxon>Macrostomorpha</taxon>
        <taxon>Macrostomida</taxon>
        <taxon>Macrostomidae</taxon>
        <taxon>Macrostomum</taxon>
    </lineage>
</organism>
<evidence type="ECO:0000313" key="9">
    <source>
        <dbReference type="Proteomes" id="UP000215902"/>
    </source>
</evidence>
<dbReference type="GO" id="GO:0016020">
    <property type="term" value="C:membrane"/>
    <property type="evidence" value="ECO:0007669"/>
    <property type="project" value="UniProtKB-SubCell"/>
</dbReference>
<feature type="transmembrane region" description="Helical" evidence="6">
    <location>
        <begin position="467"/>
        <end position="488"/>
    </location>
</feature>
<keyword evidence="9" id="KW-1185">Reference proteome</keyword>
<dbReference type="GO" id="GO:0022857">
    <property type="term" value="F:transmembrane transporter activity"/>
    <property type="evidence" value="ECO:0007669"/>
    <property type="project" value="InterPro"/>
</dbReference>
<evidence type="ECO:0000256" key="4">
    <source>
        <dbReference type="ARBA" id="ARBA00023136"/>
    </source>
</evidence>
<comment type="caution">
    <text evidence="8">The sequence shown here is derived from an EMBL/GenBank/DDBJ whole genome shotgun (WGS) entry which is preliminary data.</text>
</comment>
<dbReference type="PROSITE" id="PS50850">
    <property type="entry name" value="MFS"/>
    <property type="match status" value="1"/>
</dbReference>
<keyword evidence="2 6" id="KW-0812">Transmembrane</keyword>
<feature type="transmembrane region" description="Helical" evidence="6">
    <location>
        <begin position="500"/>
        <end position="521"/>
    </location>
</feature>
<dbReference type="InterPro" id="IPR020846">
    <property type="entry name" value="MFS_dom"/>
</dbReference>
<feature type="transmembrane region" description="Helical" evidence="6">
    <location>
        <begin position="235"/>
        <end position="254"/>
    </location>
</feature>
<feature type="transmembrane region" description="Helical" evidence="6">
    <location>
        <begin position="348"/>
        <end position="369"/>
    </location>
</feature>
<evidence type="ECO:0000256" key="1">
    <source>
        <dbReference type="ARBA" id="ARBA00004141"/>
    </source>
</evidence>
<evidence type="ECO:0000256" key="5">
    <source>
        <dbReference type="SAM" id="MobiDB-lite"/>
    </source>
</evidence>
<evidence type="ECO:0000256" key="2">
    <source>
        <dbReference type="ARBA" id="ARBA00022692"/>
    </source>
</evidence>
<feature type="transmembrane region" description="Helical" evidence="6">
    <location>
        <begin position="381"/>
        <end position="398"/>
    </location>
</feature>
<evidence type="ECO:0000256" key="6">
    <source>
        <dbReference type="SAM" id="Phobius"/>
    </source>
</evidence>
<feature type="region of interest" description="Disordered" evidence="5">
    <location>
        <begin position="566"/>
        <end position="620"/>
    </location>
</feature>
<feature type="transmembrane region" description="Helical" evidence="6">
    <location>
        <begin position="434"/>
        <end position="455"/>
    </location>
</feature>
<dbReference type="EMBL" id="NIVC01001740">
    <property type="protein sequence ID" value="PAA64556.1"/>
    <property type="molecule type" value="Genomic_DNA"/>
</dbReference>
<sequence length="620" mass="69015">MNYEELLKQISKSGPGYRWTITILLSVLSMKSAFDMFVTNLATASVPFHCAQAIVDNQTLSWTDVLANNSFALNFSIEQFTCRAPRFWRGADGLLNLEDDFQNNSSSAAATGTEKCEAWQFNPDHPDRWTMLIEYEMVCDRQYLNDRMQTVLQFGVFLSTLVGPLGDLLGRKTVLVAFCYLNLACNLAVVFVKDLTAQMVLRFFMGCGDPALLMGLILITELVGENYRSLHGNMFWMTWVVAYSSSAAISYYMLNWRHQMMAVVVITGLSFATYIPVLPESPRWLLTRGKTRRAEKILRQVCKFSGCPNALDKFELTDNEFVNSGEDSASSRRILKCLPKENIFNADYLITLAVVTVNFFTAAFVYHAMCFQRDFITLDPYLNVLISGLLEVPAYLIAWQMINRIGRKPTTVITMCFCGLGLILMPFIPRDPSVVFQAHSCVAIAVKFSITVAYSELNVYGSEVLPTTVRSCSLFFAFSVMGLGQFMAPELGGILSQVYPHLPSLLYGSVTVLAGLAALLLPESRGRAMPNTVAQMRPVGCRCGGRGGALSTGSALNDDVISIDMEQRAEQPKEEEDDEDDSSQEYPGGSSDEEEIKLQKKSSKPKSQSKQSDQMKVELA</sequence>
<dbReference type="STRING" id="282301.A0A267ESW2"/>